<feature type="active site" evidence="7">
    <location>
        <position position="99"/>
    </location>
</feature>
<comment type="catalytic activity">
    <reaction evidence="1 8">
        <text>Cleavage of hydrophobic, N-terminal signal or leader sequences from secreted and periplasmic proteins.</text>
        <dbReference type="EC" id="3.4.21.89"/>
    </reaction>
</comment>
<comment type="caution">
    <text evidence="11">The sequence shown here is derived from an EMBL/GenBank/DDBJ whole genome shotgun (WGS) entry which is preliminary data.</text>
</comment>
<name>A0A125K5T7_9BURK</name>
<dbReference type="PROSITE" id="PS00501">
    <property type="entry name" value="SPASE_I_1"/>
    <property type="match status" value="1"/>
</dbReference>
<dbReference type="NCBIfam" id="TIGR02227">
    <property type="entry name" value="sigpep_I_bact"/>
    <property type="match status" value="1"/>
</dbReference>
<dbReference type="InterPro" id="IPR019757">
    <property type="entry name" value="Pept_S26A_signal_pept_1_Lys-AS"/>
</dbReference>
<keyword evidence="6 8" id="KW-0378">Hydrolase</keyword>
<evidence type="ECO:0000256" key="6">
    <source>
        <dbReference type="ARBA" id="ARBA00022801"/>
    </source>
</evidence>
<dbReference type="GO" id="GO:0016020">
    <property type="term" value="C:membrane"/>
    <property type="evidence" value="ECO:0007669"/>
    <property type="project" value="UniProtKB-SubCell"/>
</dbReference>
<dbReference type="InterPro" id="IPR019758">
    <property type="entry name" value="Pept_S26A_signal_pept_1_CS"/>
</dbReference>
<dbReference type="EMBL" id="LPLZ01000059">
    <property type="protein sequence ID" value="KWN11732.1"/>
    <property type="molecule type" value="Genomic_DNA"/>
</dbReference>
<dbReference type="PRINTS" id="PR00727">
    <property type="entry name" value="LEADERPTASE"/>
</dbReference>
<evidence type="ECO:0000256" key="7">
    <source>
        <dbReference type="PIRSR" id="PIRSR600223-1"/>
    </source>
</evidence>
<dbReference type="AlphaFoldDB" id="A0A125K5T7"/>
<dbReference type="PANTHER" id="PTHR43390:SF1">
    <property type="entry name" value="CHLOROPLAST PROCESSING PEPTIDASE"/>
    <property type="match status" value="1"/>
</dbReference>
<keyword evidence="5 8" id="KW-0645">Protease</keyword>
<dbReference type="EC" id="3.4.21.89" evidence="3 8"/>
<dbReference type="RefSeq" id="WP_060347805.1">
    <property type="nucleotide sequence ID" value="NZ_LPLZ01000059.1"/>
</dbReference>
<dbReference type="SUPFAM" id="SSF51306">
    <property type="entry name" value="LexA/Signal peptidase"/>
    <property type="match status" value="1"/>
</dbReference>
<sequence length="292" mass="32656">MDERIFTIITAVSAIAWVADKLLAPRRRRTADAAAKTFDLAGSSILDSVQHDAARQALIDAKLERPPWLQWTAGLFSVLGPIYVIQSIALEPMRIPSGSMMPTLMPGDYVLVDKFHYGVRLPIIGIRLTTGHALERGDIVVFRYPVDPTENYVKRVVGLPGDTISYQDKRLTINGVTISQTPLPDYFDNDLNAYVKRYRESIGNVSNAVLNNPAVPPFVIDESNYAYRDNCTYNNRGVICSVPANHYFMLGDNRDNSADSRYWGFVPEQNIVGRAFFIALNLLDMKRAGALR</sequence>
<evidence type="ECO:0000313" key="11">
    <source>
        <dbReference type="EMBL" id="KWN11732.1"/>
    </source>
</evidence>
<dbReference type="CDD" id="cd06530">
    <property type="entry name" value="S26_SPase_I"/>
    <property type="match status" value="1"/>
</dbReference>
<reference evidence="11 12" key="1">
    <citation type="submission" date="2015-11" db="EMBL/GenBank/DDBJ databases">
        <title>Expanding the genomic diversity of Burkholderia species for the development of highly accurate diagnostics.</title>
        <authorList>
            <person name="Sahl J."/>
            <person name="Keim P."/>
            <person name="Wagner D."/>
        </authorList>
    </citation>
    <scope>NUCLEOTIDE SEQUENCE [LARGE SCALE GENOMIC DNA]</scope>
    <source>
        <strain evidence="11 12">MSMB793WGS</strain>
    </source>
</reference>
<dbReference type="InterPro" id="IPR019533">
    <property type="entry name" value="Peptidase_S26"/>
</dbReference>
<evidence type="ECO:0000256" key="3">
    <source>
        <dbReference type="ARBA" id="ARBA00013208"/>
    </source>
</evidence>
<dbReference type="InterPro" id="IPR000223">
    <property type="entry name" value="Pept_S26A_signal_pept_1"/>
</dbReference>
<evidence type="ECO:0000256" key="4">
    <source>
        <dbReference type="ARBA" id="ARBA00019232"/>
    </source>
</evidence>
<evidence type="ECO:0000256" key="2">
    <source>
        <dbReference type="ARBA" id="ARBA00009370"/>
    </source>
</evidence>
<dbReference type="Gene3D" id="2.10.109.10">
    <property type="entry name" value="Umud Fragment, subunit A"/>
    <property type="match status" value="1"/>
</dbReference>
<evidence type="ECO:0000256" key="5">
    <source>
        <dbReference type="ARBA" id="ARBA00022670"/>
    </source>
</evidence>
<dbReference type="InterPro" id="IPR036286">
    <property type="entry name" value="LexA/Signal_pep-like_sf"/>
</dbReference>
<dbReference type="PROSITE" id="PS00761">
    <property type="entry name" value="SPASE_I_3"/>
    <property type="match status" value="1"/>
</dbReference>
<dbReference type="GO" id="GO:0006465">
    <property type="term" value="P:signal peptide processing"/>
    <property type="evidence" value="ECO:0007669"/>
    <property type="project" value="InterPro"/>
</dbReference>
<proteinExistence type="inferred from homology"/>
<evidence type="ECO:0000259" key="10">
    <source>
        <dbReference type="Pfam" id="PF10502"/>
    </source>
</evidence>
<evidence type="ECO:0000313" key="12">
    <source>
        <dbReference type="Proteomes" id="UP000068016"/>
    </source>
</evidence>
<evidence type="ECO:0000256" key="9">
    <source>
        <dbReference type="RuleBase" id="RU362042"/>
    </source>
</evidence>
<evidence type="ECO:0000256" key="8">
    <source>
        <dbReference type="RuleBase" id="RU003993"/>
    </source>
</evidence>
<evidence type="ECO:0000256" key="1">
    <source>
        <dbReference type="ARBA" id="ARBA00000677"/>
    </source>
</evidence>
<protein>
    <recommendedName>
        <fullName evidence="4 8">Signal peptidase I</fullName>
        <ecNumber evidence="3 8">3.4.21.89</ecNumber>
    </recommendedName>
</protein>
<feature type="domain" description="Peptidase S26" evidence="10">
    <location>
        <begin position="69"/>
        <end position="278"/>
    </location>
</feature>
<dbReference type="Proteomes" id="UP000068016">
    <property type="component" value="Unassembled WGS sequence"/>
</dbReference>
<dbReference type="Pfam" id="PF10502">
    <property type="entry name" value="Peptidase_S26"/>
    <property type="match status" value="1"/>
</dbReference>
<dbReference type="InterPro" id="IPR019756">
    <property type="entry name" value="Pept_S26A_signal_pept_1_Ser-AS"/>
</dbReference>
<dbReference type="PROSITE" id="PS00760">
    <property type="entry name" value="SPASE_I_2"/>
    <property type="match status" value="1"/>
</dbReference>
<dbReference type="PANTHER" id="PTHR43390">
    <property type="entry name" value="SIGNAL PEPTIDASE I"/>
    <property type="match status" value="1"/>
</dbReference>
<feature type="active site" evidence="7">
    <location>
        <position position="154"/>
    </location>
</feature>
<comment type="similarity">
    <text evidence="2 9">Belongs to the peptidase S26 family.</text>
</comment>
<comment type="subcellular location">
    <subcellularLocation>
        <location evidence="9">Membrane</location>
        <topology evidence="9">Single-pass type II membrane protein</topology>
    </subcellularLocation>
</comment>
<accession>A0A125K5T7</accession>
<organism evidence="11 12">
    <name type="scientific">Burkholderia territorii</name>
    <dbReference type="NCBI Taxonomy" id="1503055"/>
    <lineage>
        <taxon>Bacteria</taxon>
        <taxon>Pseudomonadati</taxon>
        <taxon>Pseudomonadota</taxon>
        <taxon>Betaproteobacteria</taxon>
        <taxon>Burkholderiales</taxon>
        <taxon>Burkholderiaceae</taxon>
        <taxon>Burkholderia</taxon>
        <taxon>Burkholderia cepacia complex</taxon>
    </lineage>
</organism>
<dbReference type="GO" id="GO:0009003">
    <property type="term" value="F:signal peptidase activity"/>
    <property type="evidence" value="ECO:0007669"/>
    <property type="project" value="UniProtKB-EC"/>
</dbReference>
<dbReference type="GO" id="GO:0004252">
    <property type="term" value="F:serine-type endopeptidase activity"/>
    <property type="evidence" value="ECO:0007669"/>
    <property type="project" value="InterPro"/>
</dbReference>
<gene>
    <name evidence="11" type="ORF">WT83_19260</name>
</gene>